<feature type="compositionally biased region" description="Basic residues" evidence="1">
    <location>
        <begin position="353"/>
        <end position="372"/>
    </location>
</feature>
<feature type="compositionally biased region" description="Basic residues" evidence="1">
    <location>
        <begin position="65"/>
        <end position="89"/>
    </location>
</feature>
<dbReference type="EC" id="2.6.1.52" evidence="2"/>
<reference evidence="2" key="1">
    <citation type="submission" date="2020-02" db="EMBL/GenBank/DDBJ databases">
        <authorList>
            <person name="Meier V. D."/>
        </authorList>
    </citation>
    <scope>NUCLEOTIDE SEQUENCE</scope>
    <source>
        <strain evidence="2">AVDCRST_MAG66</strain>
    </source>
</reference>
<evidence type="ECO:0000313" key="2">
    <source>
        <dbReference type="EMBL" id="CAA9428196.1"/>
    </source>
</evidence>
<feature type="compositionally biased region" description="Low complexity" evidence="1">
    <location>
        <begin position="38"/>
        <end position="64"/>
    </location>
</feature>
<dbReference type="EMBL" id="CADCUS010000451">
    <property type="protein sequence ID" value="CAA9428196.1"/>
    <property type="molecule type" value="Genomic_DNA"/>
</dbReference>
<accession>A0A6J4PWX2</accession>
<feature type="region of interest" description="Disordered" evidence="1">
    <location>
        <begin position="1"/>
        <end position="269"/>
    </location>
</feature>
<sequence>GPADPRRPPAVRRPFRLRALEGPARAAGRARGRRGRAGHLAPPEAGQGARRPGARRPGGAVLPARRLRGRPGQRRVHRVLGRGRVRPGPRARPAPDLRRVLREVRRVHPRRPLPRRPGGRPRRAGHRAPAAGRPDLRRPRLGAQRDLHRRRRARRAARGGDRRAARRHRRHLRRWRPARRHGSGRHLLLRPAEGLRRRRRAVGGGDEPGRAGARCRDRGVRPLDPAVPVAGHGRRQLAQGPDLQHPRRRHAVPDGRAGRVDAGARRAGRVRRTHRGLVGPALRLGRVVGVRDAVRGRPRPPLAGGGHGRLHRGGGRGGGRAGAAGQRDRRHGALPQARAQPAAHRDVPGGRAGGRHRAHGVHRLGRHAARRV</sequence>
<feature type="non-terminal residue" evidence="2">
    <location>
        <position position="372"/>
    </location>
</feature>
<protein>
    <submittedName>
        <fullName evidence="2">Phosphoserine aminotransferase</fullName>
        <ecNumber evidence="2">2.6.1.52</ecNumber>
    </submittedName>
</protein>
<dbReference type="GO" id="GO:0004648">
    <property type="term" value="F:O-phospho-L-serine:2-oxoglutarate aminotransferase activity"/>
    <property type="evidence" value="ECO:0007669"/>
    <property type="project" value="UniProtKB-EC"/>
</dbReference>
<proteinExistence type="predicted"/>
<feature type="compositionally biased region" description="Basic residues" evidence="1">
    <location>
        <begin position="147"/>
        <end position="157"/>
    </location>
</feature>
<name>A0A6J4PWX2_9PSEU</name>
<keyword evidence="2" id="KW-0032">Aminotransferase</keyword>
<feature type="compositionally biased region" description="Basic residues" evidence="1">
    <location>
        <begin position="107"/>
        <end position="126"/>
    </location>
</feature>
<organism evidence="2">
    <name type="scientific">uncultured Pseudonocardia sp</name>
    <dbReference type="NCBI Taxonomy" id="211455"/>
    <lineage>
        <taxon>Bacteria</taxon>
        <taxon>Bacillati</taxon>
        <taxon>Actinomycetota</taxon>
        <taxon>Actinomycetes</taxon>
        <taxon>Pseudonocardiales</taxon>
        <taxon>Pseudonocardiaceae</taxon>
        <taxon>Pseudonocardia</taxon>
        <taxon>environmental samples</taxon>
    </lineage>
</organism>
<keyword evidence="2" id="KW-0808">Transferase</keyword>
<gene>
    <name evidence="2" type="ORF">AVDCRST_MAG66-3098</name>
</gene>
<feature type="region of interest" description="Disordered" evidence="1">
    <location>
        <begin position="295"/>
        <end position="372"/>
    </location>
</feature>
<feature type="non-terminal residue" evidence="2">
    <location>
        <position position="1"/>
    </location>
</feature>
<feature type="compositionally biased region" description="Basic and acidic residues" evidence="1">
    <location>
        <begin position="93"/>
        <end position="106"/>
    </location>
</feature>
<evidence type="ECO:0000256" key="1">
    <source>
        <dbReference type="SAM" id="MobiDB-lite"/>
    </source>
</evidence>
<feature type="compositionally biased region" description="Basic residues" evidence="1">
    <location>
        <begin position="28"/>
        <end position="37"/>
    </location>
</feature>
<feature type="compositionally biased region" description="Basic and acidic residues" evidence="1">
    <location>
        <begin position="251"/>
        <end position="264"/>
    </location>
</feature>
<feature type="compositionally biased region" description="Basic and acidic residues" evidence="1">
    <location>
        <begin position="134"/>
        <end position="146"/>
    </location>
</feature>
<dbReference type="AlphaFoldDB" id="A0A6J4PWX2"/>
<feature type="compositionally biased region" description="Basic residues" evidence="1">
    <location>
        <begin position="164"/>
        <end position="188"/>
    </location>
</feature>